<dbReference type="AlphaFoldDB" id="A0A9Q9UWH0"/>
<dbReference type="Proteomes" id="UP000176944">
    <property type="component" value="Chromosome"/>
</dbReference>
<reference evidence="1" key="1">
    <citation type="journal article" date="2017" name="Proc. Natl. Acad. Sci. U.S.A.">
        <title>Comparative genomics uncovers the prolific and distinctive metabolic potential of the cyanobacterial genus Moorea.</title>
        <authorList>
            <person name="Leao T."/>
            <person name="Castelao G."/>
            <person name="Korobeynikov A."/>
            <person name="Monroe E.A."/>
            <person name="Podell S."/>
            <person name="Glukhov E."/>
            <person name="Allen E.E."/>
            <person name="Gerwick W.H."/>
            <person name="Gerwick L."/>
        </authorList>
    </citation>
    <scope>NUCLEOTIDE SEQUENCE</scope>
    <source>
        <strain evidence="1">JHB</strain>
    </source>
</reference>
<organism evidence="1">
    <name type="scientific">Moorena producens (strain JHB)</name>
    <dbReference type="NCBI Taxonomy" id="1454205"/>
    <lineage>
        <taxon>Bacteria</taxon>
        <taxon>Bacillati</taxon>
        <taxon>Cyanobacteriota</taxon>
        <taxon>Cyanophyceae</taxon>
        <taxon>Coleofasciculales</taxon>
        <taxon>Coleofasciculaceae</taxon>
        <taxon>Moorena</taxon>
    </lineage>
</organism>
<dbReference type="EMBL" id="CP017708">
    <property type="protein sequence ID" value="WAN69841.1"/>
    <property type="molecule type" value="Genomic_DNA"/>
</dbReference>
<sequence length="78" mass="8740">MVSVERVGSKSSAVVCTISDCVNIGIVRLFVIGMRSHFPITNNLTLEQAEEFSLQSILYGITYKCDRIFLCDLLLRIV</sequence>
<gene>
    <name evidence="1" type="ORF">BJP36_37755</name>
</gene>
<proteinExistence type="predicted"/>
<accession>A0A9Q9UWH0</accession>
<name>A0A9Q9UWH0_MOOP1</name>
<reference evidence="1" key="2">
    <citation type="submission" date="2022-10" db="EMBL/GenBank/DDBJ databases">
        <authorList>
            <person name="Ngo T.-E."/>
        </authorList>
    </citation>
    <scope>NUCLEOTIDE SEQUENCE</scope>
    <source>
        <strain evidence="1">JHB</strain>
    </source>
</reference>
<protein>
    <submittedName>
        <fullName evidence="1">Uncharacterized protein</fullName>
    </submittedName>
</protein>
<evidence type="ECO:0000313" key="1">
    <source>
        <dbReference type="EMBL" id="WAN69841.1"/>
    </source>
</evidence>